<dbReference type="InterPro" id="IPR046450">
    <property type="entry name" value="PA_dom_sf"/>
</dbReference>
<feature type="chain" id="PRO_5037219260" evidence="1">
    <location>
        <begin position="31"/>
        <end position="598"/>
    </location>
</feature>
<dbReference type="SUPFAM" id="SSF52025">
    <property type="entry name" value="PA domain"/>
    <property type="match status" value="1"/>
</dbReference>
<dbReference type="PANTHER" id="PTHR12147">
    <property type="entry name" value="METALLOPEPTIDASE M28 FAMILY MEMBER"/>
    <property type="match status" value="1"/>
</dbReference>
<dbReference type="GO" id="GO:0008235">
    <property type="term" value="F:metalloexopeptidase activity"/>
    <property type="evidence" value="ECO:0007669"/>
    <property type="project" value="InterPro"/>
</dbReference>
<organism evidence="4 5">
    <name type="scientific">Cellulosimicrobium arenosum</name>
    <dbReference type="NCBI Taxonomy" id="2708133"/>
    <lineage>
        <taxon>Bacteria</taxon>
        <taxon>Bacillati</taxon>
        <taxon>Actinomycetota</taxon>
        <taxon>Actinomycetes</taxon>
        <taxon>Micrococcales</taxon>
        <taxon>Promicromonosporaceae</taxon>
        <taxon>Cellulosimicrobium</taxon>
    </lineage>
</organism>
<protein>
    <submittedName>
        <fullName evidence="4">M28 family peptidase</fullName>
    </submittedName>
</protein>
<dbReference type="InterPro" id="IPR045175">
    <property type="entry name" value="M28_fam"/>
</dbReference>
<dbReference type="Pfam" id="PF04389">
    <property type="entry name" value="Peptidase_M28"/>
    <property type="match status" value="1"/>
</dbReference>
<feature type="domain" description="PA" evidence="2">
    <location>
        <begin position="138"/>
        <end position="227"/>
    </location>
</feature>
<keyword evidence="1" id="KW-0732">Signal</keyword>
<accession>A0A927J128</accession>
<reference evidence="4" key="1">
    <citation type="journal article" date="2018" name="Curr. Microbiol.">
        <title>Cellulosimicrobium arenosum sp. nov., Isolated from Marine Sediment Sand.</title>
        <authorList>
            <person name="Oh M."/>
            <person name="Kim J.H."/>
            <person name="Yoon J.H."/>
            <person name="Schumann P."/>
            <person name="Kim W."/>
        </authorList>
    </citation>
    <scope>NUCLEOTIDE SEQUENCE</scope>
    <source>
        <strain evidence="4">KCTC 49039</strain>
    </source>
</reference>
<comment type="caution">
    <text evidence="4">The sequence shown here is derived from an EMBL/GenBank/DDBJ whole genome shotgun (WGS) entry which is preliminary data.</text>
</comment>
<dbReference type="InterPro" id="IPR003137">
    <property type="entry name" value="PA_domain"/>
</dbReference>
<dbReference type="InterPro" id="IPR007484">
    <property type="entry name" value="Peptidase_M28"/>
</dbReference>
<dbReference type="GO" id="GO:0006508">
    <property type="term" value="P:proteolysis"/>
    <property type="evidence" value="ECO:0007669"/>
    <property type="project" value="InterPro"/>
</dbReference>
<feature type="signal peptide" evidence="1">
    <location>
        <begin position="1"/>
        <end position="30"/>
    </location>
</feature>
<evidence type="ECO:0000313" key="4">
    <source>
        <dbReference type="EMBL" id="MBD8079928.1"/>
    </source>
</evidence>
<evidence type="ECO:0000256" key="1">
    <source>
        <dbReference type="SAM" id="SignalP"/>
    </source>
</evidence>
<name>A0A927J128_9MICO</name>
<dbReference type="Proteomes" id="UP000610846">
    <property type="component" value="Unassembled WGS sequence"/>
</dbReference>
<sequence>MRHVRSRTIVPSVAAASLVLAALTVAPAGAAPGGVRAAVDPPPLSDLVTGPAVMDRLEDLQAIADANGGTRALETPGYEASAAYVEQALTDAGYAPERQYFTFEEPVIDALSATAAGVEVTESIYPAAFAPDTPEGGVTGPLVQPSDDLVQGCTAETWDGVEATGGVALVSRGTCPFSDKVLFASQAGAVAVILYNNTDGALSPTLGADDDAWVPTVGITQADGQAILAALADGAAPEATVEVVTHVEEFETFNVIAQTPGGRDDNVVMVGAHLDGVEDGPGINDNGSGSMAILEVAVQLAEATDGGQDVENAVRFAWWGAEEVGLVGSTHYVDDLAANDPGALDDIATYLNFDMVGSPNYIIGVYDADESTYPAPVDVPAGSPETEEVFTDYFDGIDQPWVDTEFSGRSDYQAFIVNGIPASGLFTGADDVKTAEEVALFGGTEGITHDPNYHSPLDTIDNVDPAALDIMSRAIGHAVASLSEDTFAINGVGNPRVDGIEAQARCLDGTAYVAIRATNGEAAPADLRITARPAAQGATPYGDKKVSSLAPGKNVYQSFSTRASSVEAGIATVAAYQWRNGDSVYQQYTVPFDAISCT</sequence>
<gene>
    <name evidence="4" type="ORF">IF651_12770</name>
</gene>
<keyword evidence="5" id="KW-1185">Reference proteome</keyword>
<dbReference type="EMBL" id="JACYHB010000010">
    <property type="protein sequence ID" value="MBD8079928.1"/>
    <property type="molecule type" value="Genomic_DNA"/>
</dbReference>
<dbReference type="Pfam" id="PF02225">
    <property type="entry name" value="PA"/>
    <property type="match status" value="1"/>
</dbReference>
<evidence type="ECO:0000259" key="3">
    <source>
        <dbReference type="Pfam" id="PF04389"/>
    </source>
</evidence>
<feature type="domain" description="Peptidase M28" evidence="3">
    <location>
        <begin position="254"/>
        <end position="477"/>
    </location>
</feature>
<dbReference type="Gene3D" id="3.50.30.30">
    <property type="match status" value="1"/>
</dbReference>
<dbReference type="PANTHER" id="PTHR12147:SF26">
    <property type="entry name" value="PEPTIDASE M28 DOMAIN-CONTAINING PROTEIN"/>
    <property type="match status" value="1"/>
</dbReference>
<dbReference type="Gene3D" id="3.40.630.10">
    <property type="entry name" value="Zn peptidases"/>
    <property type="match status" value="1"/>
</dbReference>
<dbReference type="SUPFAM" id="SSF53187">
    <property type="entry name" value="Zn-dependent exopeptidases"/>
    <property type="match status" value="1"/>
</dbReference>
<dbReference type="AlphaFoldDB" id="A0A927J128"/>
<evidence type="ECO:0000313" key="5">
    <source>
        <dbReference type="Proteomes" id="UP000610846"/>
    </source>
</evidence>
<proteinExistence type="predicted"/>
<evidence type="ECO:0000259" key="2">
    <source>
        <dbReference type="Pfam" id="PF02225"/>
    </source>
</evidence>
<reference evidence="4" key="2">
    <citation type="submission" date="2020-09" db="EMBL/GenBank/DDBJ databases">
        <authorList>
            <person name="Yu Y."/>
        </authorList>
    </citation>
    <scope>NUCLEOTIDE SEQUENCE</scope>
    <source>
        <strain evidence="4">KCTC 49039</strain>
    </source>
</reference>